<evidence type="ECO:0000313" key="2">
    <source>
        <dbReference type="EMBL" id="MEI4549802.1"/>
    </source>
</evidence>
<proteinExistence type="predicted"/>
<keyword evidence="3" id="KW-1185">Reference proteome</keyword>
<protein>
    <submittedName>
        <fullName evidence="2">Uncharacterized protein</fullName>
    </submittedName>
</protein>
<feature type="transmembrane region" description="Helical" evidence="1">
    <location>
        <begin position="54"/>
        <end position="74"/>
    </location>
</feature>
<feature type="transmembrane region" description="Helical" evidence="1">
    <location>
        <begin position="80"/>
        <end position="99"/>
    </location>
</feature>
<sequence length="228" mass="26526">MNKNYNKKSSPTWNDFSHYKNFERQFTNYYRYLGSYIDWFAAKSEFCRFAMKQGLFISMFAGSIFCVGKFGGGYKEIETWMLAVIPSLILLISLIPDLVNDFSVLKKKANYLIFILFFSPITLDLLQQSWEVIVIPLVGVGLGLSIVFYLINRLEGYTRAWSRYRTAQYKAVLIQTQFLSGMLDEKQAMRRLHNVIEMEAESRHKEIISDLHFFGDKVNGLVSKRPSI</sequence>
<accession>A0ABU8ESC8</accession>
<evidence type="ECO:0000256" key="1">
    <source>
        <dbReference type="SAM" id="Phobius"/>
    </source>
</evidence>
<name>A0ABU8ESC8_9GAMM</name>
<evidence type="ECO:0000313" key="3">
    <source>
        <dbReference type="Proteomes" id="UP001382455"/>
    </source>
</evidence>
<gene>
    <name evidence="2" type="ORF">WAE96_08925</name>
</gene>
<keyword evidence="1" id="KW-0472">Membrane</keyword>
<comment type="caution">
    <text evidence="2">The sequence shown here is derived from an EMBL/GenBank/DDBJ whole genome shotgun (WGS) entry which is preliminary data.</text>
</comment>
<keyword evidence="1" id="KW-1133">Transmembrane helix</keyword>
<dbReference type="EMBL" id="JBAWKS010000001">
    <property type="protein sequence ID" value="MEI4549802.1"/>
    <property type="molecule type" value="Genomic_DNA"/>
</dbReference>
<dbReference type="Proteomes" id="UP001382455">
    <property type="component" value="Unassembled WGS sequence"/>
</dbReference>
<organism evidence="2 3">
    <name type="scientific">Pseudoalteromonas spongiae</name>
    <dbReference type="NCBI Taxonomy" id="298657"/>
    <lineage>
        <taxon>Bacteria</taxon>
        <taxon>Pseudomonadati</taxon>
        <taxon>Pseudomonadota</taxon>
        <taxon>Gammaproteobacteria</taxon>
        <taxon>Alteromonadales</taxon>
        <taxon>Pseudoalteromonadaceae</taxon>
        <taxon>Pseudoalteromonas</taxon>
    </lineage>
</organism>
<feature type="transmembrane region" description="Helical" evidence="1">
    <location>
        <begin position="111"/>
        <end position="127"/>
    </location>
</feature>
<keyword evidence="1" id="KW-0812">Transmembrane</keyword>
<dbReference type="RefSeq" id="WP_336435223.1">
    <property type="nucleotide sequence ID" value="NZ_JBAWKS010000001.1"/>
</dbReference>
<reference evidence="2 3" key="1">
    <citation type="submission" date="2023-12" db="EMBL/GenBank/DDBJ databases">
        <title>Friends and Foes: Symbiotic and Algicidal bacterial influence on Karenia brevis blooms.</title>
        <authorList>
            <person name="Fei C."/>
            <person name="Mohamed A.R."/>
            <person name="Booker A."/>
            <person name="Arshad M."/>
            <person name="Klass S."/>
            <person name="Ahn S."/>
            <person name="Gilbert P.M."/>
            <person name="Heil C.A."/>
            <person name="Martinez J.M."/>
            <person name="Amin S.A."/>
        </authorList>
    </citation>
    <scope>NUCLEOTIDE SEQUENCE [LARGE SCALE GENOMIC DNA]</scope>
    <source>
        <strain evidence="2 3">CE15</strain>
    </source>
</reference>
<feature type="transmembrane region" description="Helical" evidence="1">
    <location>
        <begin position="133"/>
        <end position="151"/>
    </location>
</feature>